<keyword evidence="3" id="KW-1185">Reference proteome</keyword>
<organism evidence="2 3">
    <name type="scientific">Paraburkholderia largidicola</name>
    <dbReference type="NCBI Taxonomy" id="3014751"/>
    <lineage>
        <taxon>Bacteria</taxon>
        <taxon>Pseudomonadati</taxon>
        <taxon>Pseudomonadota</taxon>
        <taxon>Betaproteobacteria</taxon>
        <taxon>Burkholderiales</taxon>
        <taxon>Burkholderiaceae</taxon>
        <taxon>Paraburkholderia</taxon>
    </lineage>
</organism>
<sequence length="239" mass="27182">MNVLNESAEEIFQQLMEEVGPKAKPNLKKIKEACDLIEKCRGVMNYSRVAAVATEHFGGPKEQTIQNNAQHKTYISARIREYQTRMRTRAQSTKFPEVTGRDRSPYPAEGLDAKTRLCIDSLLQDNHRLDTENKRLAQLLEQTTVHRPISLSEAFERGPTSTLGLDIALDSTGPEVPDSLVEALLILLSGEIVHFEVQRREQVMRLIYERDGIVHTLLSPAQWKESTDWLEWVQGAEKT</sequence>
<evidence type="ECO:0000313" key="3">
    <source>
        <dbReference type="Proteomes" id="UP000510888"/>
    </source>
</evidence>
<dbReference type="EMBL" id="AP023174">
    <property type="protein sequence ID" value="BCF89064.1"/>
    <property type="molecule type" value="Genomic_DNA"/>
</dbReference>
<reference evidence="2 3" key="1">
    <citation type="journal article" date="2020" name="Genes (Basel)">
        <title>Genomic Comparison of Insect Gut Symbionts from Divergent Burkholderia Subclades.</title>
        <authorList>
            <person name="Takeshita K."/>
            <person name="Kikuchi Y."/>
        </authorList>
    </citation>
    <scope>NUCLEOTIDE SEQUENCE [LARGE SCALE GENOMIC DNA]</scope>
    <source>
        <strain evidence="2 3">PGU16</strain>
    </source>
</reference>
<accession>A0A7I8BK20</accession>
<dbReference type="Proteomes" id="UP000510888">
    <property type="component" value="Chromosome 1"/>
</dbReference>
<gene>
    <name evidence="2" type="ORF">PPGU16_21310</name>
</gene>
<evidence type="ECO:0000256" key="1">
    <source>
        <dbReference type="SAM" id="MobiDB-lite"/>
    </source>
</evidence>
<dbReference type="AlphaFoldDB" id="A0A7I8BK20"/>
<dbReference type="RefSeq" id="WP_180719998.1">
    <property type="nucleotide sequence ID" value="NZ_AP023174.1"/>
</dbReference>
<evidence type="ECO:0000313" key="2">
    <source>
        <dbReference type="EMBL" id="BCF89064.1"/>
    </source>
</evidence>
<protein>
    <submittedName>
        <fullName evidence="2">Uncharacterized protein</fullName>
    </submittedName>
</protein>
<feature type="region of interest" description="Disordered" evidence="1">
    <location>
        <begin position="86"/>
        <end position="107"/>
    </location>
</feature>
<dbReference type="KEGG" id="plad:PPGU16_21310"/>
<proteinExistence type="predicted"/>
<name>A0A7I8BK20_9BURK</name>